<reference evidence="2 3" key="1">
    <citation type="submission" date="2018-07" db="EMBL/GenBank/DDBJ databases">
        <title>Leeuwenhoekiella genomics.</title>
        <authorList>
            <person name="Tahon G."/>
            <person name="Willems A."/>
        </authorList>
    </citation>
    <scope>NUCLEOTIDE SEQUENCE [LARGE SCALE GENOMIC DNA]</scope>
    <source>
        <strain evidence="2 3">LMG 29608</strain>
    </source>
</reference>
<accession>A0A4Q0NRS9</accession>
<dbReference type="NCBIfam" id="NF038133">
    <property type="entry name" value="choice_anch_L"/>
    <property type="match status" value="1"/>
</dbReference>
<proteinExistence type="predicted"/>
<keyword evidence="1" id="KW-0732">Signal</keyword>
<evidence type="ECO:0000256" key="1">
    <source>
        <dbReference type="SAM" id="SignalP"/>
    </source>
</evidence>
<dbReference type="Proteomes" id="UP000289859">
    <property type="component" value="Unassembled WGS sequence"/>
</dbReference>
<dbReference type="OrthoDB" id="9765926at2"/>
<dbReference type="EMBL" id="QOVK01000025">
    <property type="protein sequence ID" value="RXG13629.1"/>
    <property type="molecule type" value="Genomic_DNA"/>
</dbReference>
<dbReference type="NCBIfam" id="TIGR04131">
    <property type="entry name" value="Bac_Flav_CTERM"/>
    <property type="match status" value="1"/>
</dbReference>
<dbReference type="RefSeq" id="WP_128766882.1">
    <property type="nucleotide sequence ID" value="NZ_JBHUOO010000003.1"/>
</dbReference>
<dbReference type="Pfam" id="PF13585">
    <property type="entry name" value="CHU_C"/>
    <property type="match status" value="1"/>
</dbReference>
<feature type="chain" id="PRO_5020567509" evidence="1">
    <location>
        <begin position="21"/>
        <end position="1354"/>
    </location>
</feature>
<comment type="caution">
    <text evidence="2">The sequence shown here is derived from an EMBL/GenBank/DDBJ whole genome shotgun (WGS) entry which is preliminary data.</text>
</comment>
<keyword evidence="3" id="KW-1185">Reference proteome</keyword>
<protein>
    <submittedName>
        <fullName evidence="2">Gliding motility-associated-like protein</fullName>
    </submittedName>
</protein>
<gene>
    <name evidence="2" type="ORF">DSM02_3670</name>
</gene>
<evidence type="ECO:0000313" key="3">
    <source>
        <dbReference type="Proteomes" id="UP000289859"/>
    </source>
</evidence>
<name>A0A4Q0NRS9_9FLAO</name>
<dbReference type="InterPro" id="IPR026341">
    <property type="entry name" value="T9SS_type_B"/>
</dbReference>
<evidence type="ECO:0000313" key="2">
    <source>
        <dbReference type="EMBL" id="RXG13629.1"/>
    </source>
</evidence>
<dbReference type="Gene3D" id="2.60.40.10">
    <property type="entry name" value="Immunoglobulins"/>
    <property type="match status" value="1"/>
</dbReference>
<sequence>MSKRLLLLVVWVCFTAHTFAQQVSVSSPQPADNLVNQLFNDACAEVSNISISATQAGGIFNNNGGAFPLANGVVLRTGNAQFTAGPYTDTNLSTQLNTNNDAYLQSLNEATGNGAQIEETTFLEFDFIPLSSNFSFDFIFASNEYGEWQCASQDIVAFILTDLSTGQSQNLAVTPSGESVSVRNIRDNQNNPSCSSVNPELFDSYEVSNAQSVINMRGYSEVLNAASTLTPGTSYTIRIVIGDSNDTNFDSAIFLAGGSFNTRVDLGPDLTLCSGDVAVLDTGLDASVYAHRWLRNGTIIPGQTGNSITVNQSGTYTVRVTNKGCVITDEVIVSELSVTEPPDIEACANGGQPSAFDLRVNDTEALGLNADQFDVVYYASLADLNADQPIAENETTAYPSTGNQTIYLRLRNTNTGSFCDATYDFELDVLPEIAVSEPNPLRVCAPEGNDVSVDLTPINNRILGGQNPALFQITYYASEADANSETDPVESPYLVSGGTATTTRWARVSYVDQDTCYEAVAFDIMINELPPVDQLGNVITCNAYELEALTNGDYYSGSNGSGIPYNAGDIITEDTVLFIYNGPDANGCSSQSSFSITFVSEYDLGEVEACGAFVIPPTPAGAFYTESGGPDGTGVRLNTGDELTSSQTIYFYFRENGSVCRDEALDIMVYPLPPVDQPADVVACNSFMLLTLTDGSYFTEPDGQGAPLNAGDDITTTQSVYIYNYDSTTQCENTYEWRIFIVPEFSDLQVCGSYTIPAVEEGAFYTAAMGGGASIPEGTQLTSSQRIYYYVNTTAGSNCTDNSFFDLDVIAIPEVDTLSDQLLCEGETYTLPALTDGEYFEEPARGGAQYVPGDVIDATQTLYINNEVSICQSETQFTVEIRPLLPVDNLSFVYSCEAYVLPELNDGRYFTEPQGQGTELFSGTEIAQTQTIYVYNAYEDFPSCYSENTFTINILGVEVEEFEDVASCDSYTLPALIEGDYFTEAGGQGTRLAPGDVLTTTQEVFIYARNGTRFFCEAESSFTLTISETPVLVPEPDVEQCGRYTLPTLPQDVFTQGYYLGPDKQAPMDPAEYELVPGTYTIYKYAEAADNPDCFAEDVFEVIVYPLLDFTVEGGTVCRNAATGAVENPVVLDSGLNPSEFLVSWFLNEQLVGQGQTFTAEEAGVYTVSTEKIIPEVGAACNYNPTTVEVFESAEPIFEAEVTQPFAEVSAIEITVVSGFGEYEYRLDDQSFQNTPEFINVAPGVHTVTVRGVKGTCGEAVLEVQVINYPKYFTPNNDGYHDTWNIASLADHPEAQIFIFDRFGKLIKNIAPTGPGWDGTYRGRNMPSDDYWFRVAYTFEDEPAEFKAHFTLKR</sequence>
<dbReference type="InterPro" id="IPR013783">
    <property type="entry name" value="Ig-like_fold"/>
</dbReference>
<dbReference type="InterPro" id="IPR049804">
    <property type="entry name" value="Choice_anch_L"/>
</dbReference>
<feature type="signal peptide" evidence="1">
    <location>
        <begin position="1"/>
        <end position="20"/>
    </location>
</feature>
<organism evidence="2 3">
    <name type="scientific">Leeuwenhoekiella polynyae</name>
    <dbReference type="NCBI Taxonomy" id="1550906"/>
    <lineage>
        <taxon>Bacteria</taxon>
        <taxon>Pseudomonadati</taxon>
        <taxon>Bacteroidota</taxon>
        <taxon>Flavobacteriia</taxon>
        <taxon>Flavobacteriales</taxon>
        <taxon>Flavobacteriaceae</taxon>
        <taxon>Leeuwenhoekiella</taxon>
    </lineage>
</organism>